<sequence length="14" mass="1522">MHGHRNGLLSSSIL</sequence>
<proteinExistence type="predicted"/>
<evidence type="ECO:0000313" key="1">
    <source>
        <dbReference type="EMBL" id="JAD37973.1"/>
    </source>
</evidence>
<protein>
    <submittedName>
        <fullName evidence="1">Uncharacterized protein</fullName>
    </submittedName>
</protein>
<reference evidence="1" key="2">
    <citation type="journal article" date="2015" name="Data Brief">
        <title>Shoot transcriptome of the giant reed, Arundo donax.</title>
        <authorList>
            <person name="Barrero R.A."/>
            <person name="Guerrero F.D."/>
            <person name="Moolhuijzen P."/>
            <person name="Goolsby J.A."/>
            <person name="Tidwell J."/>
            <person name="Bellgard S.E."/>
            <person name="Bellgard M.I."/>
        </authorList>
    </citation>
    <scope>NUCLEOTIDE SEQUENCE</scope>
    <source>
        <tissue evidence="1">Shoot tissue taken approximately 20 cm above the soil surface</tissue>
    </source>
</reference>
<organism evidence="1">
    <name type="scientific">Arundo donax</name>
    <name type="common">Giant reed</name>
    <name type="synonym">Donax arundinaceus</name>
    <dbReference type="NCBI Taxonomy" id="35708"/>
    <lineage>
        <taxon>Eukaryota</taxon>
        <taxon>Viridiplantae</taxon>
        <taxon>Streptophyta</taxon>
        <taxon>Embryophyta</taxon>
        <taxon>Tracheophyta</taxon>
        <taxon>Spermatophyta</taxon>
        <taxon>Magnoliopsida</taxon>
        <taxon>Liliopsida</taxon>
        <taxon>Poales</taxon>
        <taxon>Poaceae</taxon>
        <taxon>PACMAD clade</taxon>
        <taxon>Arundinoideae</taxon>
        <taxon>Arundineae</taxon>
        <taxon>Arundo</taxon>
    </lineage>
</organism>
<dbReference type="EMBL" id="GBRH01259922">
    <property type="protein sequence ID" value="JAD37973.1"/>
    <property type="molecule type" value="Transcribed_RNA"/>
</dbReference>
<name>A0A0A8ZJT9_ARUDO</name>
<reference evidence="1" key="1">
    <citation type="submission" date="2014-09" db="EMBL/GenBank/DDBJ databases">
        <authorList>
            <person name="Magalhaes I.L.F."/>
            <person name="Oliveira U."/>
            <person name="Santos F.R."/>
            <person name="Vidigal T.H.D.A."/>
            <person name="Brescovit A.D."/>
            <person name="Santos A.J."/>
        </authorList>
    </citation>
    <scope>NUCLEOTIDE SEQUENCE</scope>
    <source>
        <tissue evidence="1">Shoot tissue taken approximately 20 cm above the soil surface</tissue>
    </source>
</reference>
<accession>A0A0A8ZJT9</accession>